<comment type="caution">
    <text evidence="1">The sequence shown here is derived from an EMBL/GenBank/DDBJ whole genome shotgun (WGS) entry which is preliminary data.</text>
</comment>
<dbReference type="Proteomes" id="UP001185015">
    <property type="component" value="Unassembled WGS sequence"/>
</dbReference>
<evidence type="ECO:0000313" key="1">
    <source>
        <dbReference type="EMBL" id="MDR6221828.1"/>
    </source>
</evidence>
<gene>
    <name evidence="1" type="ORF">J2750_000260</name>
</gene>
<protein>
    <submittedName>
        <fullName evidence="1">Uncharacterized protein</fullName>
    </submittedName>
</protein>
<proteinExistence type="predicted"/>
<evidence type="ECO:0000313" key="2">
    <source>
        <dbReference type="Proteomes" id="UP001185015"/>
    </source>
</evidence>
<reference evidence="1 2" key="1">
    <citation type="submission" date="2023-07" db="EMBL/GenBank/DDBJ databases">
        <title>Genomic Encyclopedia of Type Strains, Phase IV (KMG-IV): sequencing the most valuable type-strain genomes for metagenomic binning, comparative biology and taxonomic classification.</title>
        <authorList>
            <person name="Goeker M."/>
        </authorList>
    </citation>
    <scope>NUCLEOTIDE SEQUENCE [LARGE SCALE GENOMIC DNA]</scope>
    <source>
        <strain evidence="1 2">DSM 17273</strain>
    </source>
</reference>
<accession>A0AA90ZBD5</accession>
<dbReference type="RefSeq" id="WP_270096356.1">
    <property type="nucleotide sequence ID" value="NZ_JAQFFK010000003.1"/>
</dbReference>
<organism evidence="1 2">
    <name type="scientific">Methanococcoides alaskense</name>
    <dbReference type="NCBI Taxonomy" id="325778"/>
    <lineage>
        <taxon>Archaea</taxon>
        <taxon>Methanobacteriati</taxon>
        <taxon>Methanobacteriota</taxon>
        <taxon>Stenosarchaea group</taxon>
        <taxon>Methanomicrobia</taxon>
        <taxon>Methanosarcinales</taxon>
        <taxon>Methanosarcinaceae</taxon>
        <taxon>Methanococcoides</taxon>
    </lineage>
</organism>
<sequence length="151" mass="16974">MQRSNLVAAAVAVVVLFCLVGVGLVYASYSQQENYVQSTSNFNVSQAVEITMKDPIASDYMSRHFKEPDWRVTRTTFVQETPYDQNGTVMQGNDIWKVEIMERSCSCQKISDLYVLEGYVSADTGEVLEISKQIVSESEYDKQTCATTVCH</sequence>
<dbReference type="AlphaFoldDB" id="A0AA90ZBD5"/>
<keyword evidence="2" id="KW-1185">Reference proteome</keyword>
<name>A0AA90ZBD5_9EURY</name>
<dbReference type="EMBL" id="JAVDQI010000001">
    <property type="protein sequence ID" value="MDR6221828.1"/>
    <property type="molecule type" value="Genomic_DNA"/>
</dbReference>